<gene>
    <name evidence="2" type="ORF">AMON00008_LOCUS27611</name>
</gene>
<dbReference type="AlphaFoldDB" id="A0A7S4QYP2"/>
<feature type="compositionally biased region" description="Low complexity" evidence="1">
    <location>
        <begin position="813"/>
        <end position="833"/>
    </location>
</feature>
<proteinExistence type="predicted"/>
<name>A0A7S4QYP2_9DINO</name>
<sequence length="1026" mass="103851">MARSCQAELIAAAERQTSYERVAQAESSQVRPSCTPVCGGVGLRGARTGALLLLALGVAAMLVSRTARLRASAPGLRGDAQGAEVQRWGQQEVAVAIPVEDGPRDDRGGSRHGRAICNSSAPVQEGVNAARAFDLPEGVREACTKLPLPSHVPHWEGQNVCWEWMKQVGCYDVHGVLSWQEAQARTARKRFAPVSASGAMRALGSPGLCDRRGLGALSTVTGEEVEAARVWLQATVAVFVLSASEDSSGWRAMSTRLGELGVAFRRLRPVDLTLLGAMDKARWESLWPRTYNMTRAQENADSQLQSMGGIVGAVGCAAGYLRILKEAAARATGHRPLALVLEEDAVPAEDFAVRLRRLMVAEAPCDWSVISLESQCPYGDCVSPHLTRVRPDGNEPAERCRQGVNSGLRAMLYRQADVASLVQRLEQAVWDMDKPHCLDVDAALAATSDEVAYYAVPSVQRPSFLRERPVESSPGPAKCRGPHLSDLAALVRRGPGRGHAMAARSAPSTMASTAATDVARAEDSADIADSVGIADSAGTEAAASSSAAGSAGAAVSASAAAWTAPAASASATSTAASAEGRGGDVFRTWANLPTETSTTATTTATTSTKTASLSTILTSTVTTATATTATTLTTSATASQPRTAATAAASKAPAAPTTAATLPPGMVAPPTPVPSAGGAPTGASGPAPAGGAAGPSVPAASGPPTAPPPRTPPTGAEGSSAASKADVLDRIHAYLNWLHQGPGGTGARRQHKTPAATTTPGVMTRIRAFVSASGRRRPASPAAEAPPPAAAQPQGLAPPGPAAPPVAAPAPPSTSAESRAPASPTAAPTTQALLFEAVGAPWTSAPPTTALPPAPAPPTTSAVPPPAAAQPDTTPPTVAPPTPASPPAPALPTNFPLPPAPAQPGTAPSTVAPPTTASPPVPVPPTNSPSPPPAAAQPDAAPSTAPPTSTASPPAPAPPTNLPPPPPLPPPPTAARTRTPPSPAAAPARAVPLPTPPPAPRIMLSGTPGLEATTPAWDEIGKYSFR</sequence>
<feature type="compositionally biased region" description="Pro residues" evidence="1">
    <location>
        <begin position="849"/>
        <end position="902"/>
    </location>
</feature>
<protein>
    <submittedName>
        <fullName evidence="2">Uncharacterized protein</fullName>
    </submittedName>
</protein>
<feature type="compositionally biased region" description="Low complexity" evidence="1">
    <location>
        <begin position="635"/>
        <end position="665"/>
    </location>
</feature>
<feature type="region of interest" description="Disordered" evidence="1">
    <location>
        <begin position="739"/>
        <end position="1026"/>
    </location>
</feature>
<evidence type="ECO:0000256" key="1">
    <source>
        <dbReference type="SAM" id="MobiDB-lite"/>
    </source>
</evidence>
<feature type="compositionally biased region" description="Pro residues" evidence="1">
    <location>
        <begin position="784"/>
        <end position="812"/>
    </location>
</feature>
<feature type="compositionally biased region" description="Low complexity" evidence="1">
    <location>
        <begin position="974"/>
        <end position="992"/>
    </location>
</feature>
<feature type="compositionally biased region" description="Low complexity" evidence="1">
    <location>
        <begin position="500"/>
        <end position="516"/>
    </location>
</feature>
<feature type="compositionally biased region" description="Pro residues" evidence="1">
    <location>
        <begin position="916"/>
        <end position="935"/>
    </location>
</feature>
<feature type="compositionally biased region" description="Pro residues" evidence="1">
    <location>
        <begin position="953"/>
        <end position="973"/>
    </location>
</feature>
<evidence type="ECO:0000313" key="2">
    <source>
        <dbReference type="EMBL" id="CAE4597980.1"/>
    </source>
</evidence>
<dbReference type="EMBL" id="HBNR01039845">
    <property type="protein sequence ID" value="CAE4597980.1"/>
    <property type="molecule type" value="Transcribed_RNA"/>
</dbReference>
<organism evidence="2">
    <name type="scientific">Alexandrium monilatum</name>
    <dbReference type="NCBI Taxonomy" id="311494"/>
    <lineage>
        <taxon>Eukaryota</taxon>
        <taxon>Sar</taxon>
        <taxon>Alveolata</taxon>
        <taxon>Dinophyceae</taxon>
        <taxon>Gonyaulacales</taxon>
        <taxon>Pyrocystaceae</taxon>
        <taxon>Alexandrium</taxon>
    </lineage>
</organism>
<feature type="compositionally biased region" description="Low complexity" evidence="1">
    <location>
        <begin position="906"/>
        <end position="915"/>
    </location>
</feature>
<feature type="compositionally biased region" description="Low complexity" evidence="1">
    <location>
        <begin position="674"/>
        <end position="703"/>
    </location>
</feature>
<feature type="region of interest" description="Disordered" evidence="1">
    <location>
        <begin position="635"/>
        <end position="724"/>
    </location>
</feature>
<reference evidence="2" key="1">
    <citation type="submission" date="2021-01" db="EMBL/GenBank/DDBJ databases">
        <authorList>
            <person name="Corre E."/>
            <person name="Pelletier E."/>
            <person name="Niang G."/>
            <person name="Scheremetjew M."/>
            <person name="Finn R."/>
            <person name="Kale V."/>
            <person name="Holt S."/>
            <person name="Cochrane G."/>
            <person name="Meng A."/>
            <person name="Brown T."/>
            <person name="Cohen L."/>
        </authorList>
    </citation>
    <scope>NUCLEOTIDE SEQUENCE</scope>
    <source>
        <strain evidence="2">CCMP3105</strain>
    </source>
</reference>
<dbReference type="PRINTS" id="PR01218">
    <property type="entry name" value="PSTLEXTENSIN"/>
</dbReference>
<accession>A0A7S4QYP2</accession>
<dbReference type="InterPro" id="IPR003882">
    <property type="entry name" value="Pistil_extensin"/>
</dbReference>
<feature type="region of interest" description="Disordered" evidence="1">
    <location>
        <begin position="495"/>
        <end position="517"/>
    </location>
</feature>
<feature type="compositionally biased region" description="Low complexity" evidence="1">
    <location>
        <begin position="936"/>
        <end position="952"/>
    </location>
</feature>